<evidence type="ECO:0008006" key="3">
    <source>
        <dbReference type="Google" id="ProtNLM"/>
    </source>
</evidence>
<dbReference type="PANTHER" id="PTHR37610">
    <property type="entry name" value="CCHC-TYPE DOMAIN-CONTAINING PROTEIN"/>
    <property type="match status" value="1"/>
</dbReference>
<reference evidence="1 2" key="1">
    <citation type="journal article" date="2018" name="PLoS Genet.">
        <title>Population sequencing reveals clonal diversity and ancestral inbreeding in the grapevine cultivar Chardonnay.</title>
        <authorList>
            <person name="Roach M.J."/>
            <person name="Johnson D.L."/>
            <person name="Bohlmann J."/>
            <person name="van Vuuren H.J."/>
            <person name="Jones S.J."/>
            <person name="Pretorius I.S."/>
            <person name="Schmidt S.A."/>
            <person name="Borneman A.R."/>
        </authorList>
    </citation>
    <scope>NUCLEOTIDE SEQUENCE [LARGE SCALE GENOMIC DNA]</scope>
    <source>
        <strain evidence="2">cv. Chardonnay</strain>
        <tissue evidence="1">Leaf</tissue>
    </source>
</reference>
<accession>A0A438GDL0</accession>
<protein>
    <recommendedName>
        <fullName evidence="3">Retrotransposon Copia-like N-terminal domain-containing protein</fullName>
    </recommendedName>
</protein>
<organism evidence="1 2">
    <name type="scientific">Vitis vinifera</name>
    <name type="common">Grape</name>
    <dbReference type="NCBI Taxonomy" id="29760"/>
    <lineage>
        <taxon>Eukaryota</taxon>
        <taxon>Viridiplantae</taxon>
        <taxon>Streptophyta</taxon>
        <taxon>Embryophyta</taxon>
        <taxon>Tracheophyta</taxon>
        <taxon>Spermatophyta</taxon>
        <taxon>Magnoliopsida</taxon>
        <taxon>eudicotyledons</taxon>
        <taxon>Gunneridae</taxon>
        <taxon>Pentapetalae</taxon>
        <taxon>rosids</taxon>
        <taxon>Vitales</taxon>
        <taxon>Vitaceae</taxon>
        <taxon>Viteae</taxon>
        <taxon>Vitis</taxon>
    </lineage>
</organism>
<dbReference type="Proteomes" id="UP000288805">
    <property type="component" value="Unassembled WGS sequence"/>
</dbReference>
<evidence type="ECO:0000313" key="1">
    <source>
        <dbReference type="EMBL" id="RVW70270.1"/>
    </source>
</evidence>
<proteinExistence type="predicted"/>
<dbReference type="PANTHER" id="PTHR37610:SF40">
    <property type="entry name" value="OS01G0909600 PROTEIN"/>
    <property type="match status" value="1"/>
</dbReference>
<comment type="caution">
    <text evidence="1">The sequence shown here is derived from an EMBL/GenBank/DDBJ whole genome shotgun (WGS) entry which is preliminary data.</text>
</comment>
<gene>
    <name evidence="1" type="ORF">CK203_056206</name>
</gene>
<dbReference type="EMBL" id="QGNW01000469">
    <property type="protein sequence ID" value="RVW70270.1"/>
    <property type="molecule type" value="Genomic_DNA"/>
</dbReference>
<evidence type="ECO:0000313" key="2">
    <source>
        <dbReference type="Proteomes" id="UP000288805"/>
    </source>
</evidence>
<sequence>MGYLNGSKKAPSAIDPNYAVWDVKNFMVMSWVVNSMEICMGYLNGSKKAPSAIDPNYAVWDVKNFMVMSWIVNSMETEISQGARETKQEDQTMMTYFFLIGNDKGIY</sequence>
<dbReference type="AlphaFoldDB" id="A0A438GDL0"/>
<name>A0A438GDL0_VITVI</name>